<dbReference type="AlphaFoldDB" id="A0A5B7EVM1"/>
<accession>A0A5B7EVM1</accession>
<reference evidence="2 3" key="1">
    <citation type="submission" date="2019-05" db="EMBL/GenBank/DDBJ databases">
        <title>Another draft genome of Portunus trituberculatus and its Hox gene families provides insights of decapod evolution.</title>
        <authorList>
            <person name="Jeong J.-H."/>
            <person name="Song I."/>
            <person name="Kim S."/>
            <person name="Choi T."/>
            <person name="Kim D."/>
            <person name="Ryu S."/>
            <person name="Kim W."/>
        </authorList>
    </citation>
    <scope>NUCLEOTIDE SEQUENCE [LARGE SCALE GENOMIC DNA]</scope>
    <source>
        <tissue evidence="2">Muscle</tissue>
    </source>
</reference>
<evidence type="ECO:0000313" key="2">
    <source>
        <dbReference type="EMBL" id="MPC38771.1"/>
    </source>
</evidence>
<name>A0A5B7EVM1_PORTR</name>
<keyword evidence="3" id="KW-1185">Reference proteome</keyword>
<organism evidence="2 3">
    <name type="scientific">Portunus trituberculatus</name>
    <name type="common">Swimming crab</name>
    <name type="synonym">Neptunus trituberculatus</name>
    <dbReference type="NCBI Taxonomy" id="210409"/>
    <lineage>
        <taxon>Eukaryota</taxon>
        <taxon>Metazoa</taxon>
        <taxon>Ecdysozoa</taxon>
        <taxon>Arthropoda</taxon>
        <taxon>Crustacea</taxon>
        <taxon>Multicrustacea</taxon>
        <taxon>Malacostraca</taxon>
        <taxon>Eumalacostraca</taxon>
        <taxon>Eucarida</taxon>
        <taxon>Decapoda</taxon>
        <taxon>Pleocyemata</taxon>
        <taxon>Brachyura</taxon>
        <taxon>Eubrachyura</taxon>
        <taxon>Portunoidea</taxon>
        <taxon>Portunidae</taxon>
        <taxon>Portuninae</taxon>
        <taxon>Portunus</taxon>
    </lineage>
</organism>
<evidence type="ECO:0000256" key="1">
    <source>
        <dbReference type="SAM" id="MobiDB-lite"/>
    </source>
</evidence>
<comment type="caution">
    <text evidence="2">The sequence shown here is derived from an EMBL/GenBank/DDBJ whole genome shotgun (WGS) entry which is preliminary data.</text>
</comment>
<sequence length="193" mass="20820">MTGIVTSSRNVASSVSSTLSPGHLTFTRSHVSQLTLQLSPVLTKLYSGSHYSRRHTHALHTERLVIRGGGVPVTRQVKVPANTDRSTHHQHSALAVEQCLFLSLSACQRHTQHVTVCQVHTHICRGAIRHILHTRRCLGGSGALRDEARVGGTQVSPPKPLAAVRRSTCRHPVSPSLPPAAPPAPHCQLPIST</sequence>
<dbReference type="EMBL" id="VSRR010004167">
    <property type="protein sequence ID" value="MPC38771.1"/>
    <property type="molecule type" value="Genomic_DNA"/>
</dbReference>
<evidence type="ECO:0000313" key="3">
    <source>
        <dbReference type="Proteomes" id="UP000324222"/>
    </source>
</evidence>
<feature type="compositionally biased region" description="Pro residues" evidence="1">
    <location>
        <begin position="175"/>
        <end position="185"/>
    </location>
</feature>
<feature type="region of interest" description="Disordered" evidence="1">
    <location>
        <begin position="170"/>
        <end position="193"/>
    </location>
</feature>
<dbReference type="Proteomes" id="UP000324222">
    <property type="component" value="Unassembled WGS sequence"/>
</dbReference>
<gene>
    <name evidence="2" type="ORF">E2C01_032284</name>
</gene>
<protein>
    <submittedName>
        <fullName evidence="2">Uncharacterized protein</fullName>
    </submittedName>
</protein>
<proteinExistence type="predicted"/>